<name>A0A7S3NDU3_9SPIT</name>
<dbReference type="EMBL" id="HBII01027894">
    <property type="protein sequence ID" value="CAE0352767.1"/>
    <property type="molecule type" value="Transcribed_RNA"/>
</dbReference>
<reference evidence="3" key="1">
    <citation type="submission" date="2021-01" db="EMBL/GenBank/DDBJ databases">
        <authorList>
            <person name="Corre E."/>
            <person name="Pelletier E."/>
            <person name="Niang G."/>
            <person name="Scheremetjew M."/>
            <person name="Finn R."/>
            <person name="Kale V."/>
            <person name="Holt S."/>
            <person name="Cochrane G."/>
            <person name="Meng A."/>
            <person name="Brown T."/>
            <person name="Cohen L."/>
        </authorList>
    </citation>
    <scope>NUCLEOTIDE SEQUENCE</scope>
    <source>
        <strain evidence="3">FSP1.4</strain>
    </source>
</reference>
<gene>
    <name evidence="2" type="ORF">EHAR0213_LOCUS11682</name>
    <name evidence="3" type="ORF">EHAR0213_LOCUS11683</name>
</gene>
<dbReference type="SMART" id="SM00698">
    <property type="entry name" value="MORN"/>
    <property type="match status" value="2"/>
</dbReference>
<accession>A0A7S3NDU3</accession>
<organism evidence="3">
    <name type="scientific">Euplotes harpa</name>
    <dbReference type="NCBI Taxonomy" id="151035"/>
    <lineage>
        <taxon>Eukaryota</taxon>
        <taxon>Sar</taxon>
        <taxon>Alveolata</taxon>
        <taxon>Ciliophora</taxon>
        <taxon>Intramacronucleata</taxon>
        <taxon>Spirotrichea</taxon>
        <taxon>Hypotrichia</taxon>
        <taxon>Euplotida</taxon>
        <taxon>Euplotidae</taxon>
        <taxon>Euplotes</taxon>
    </lineage>
</organism>
<dbReference type="AlphaFoldDB" id="A0A7S3NDU3"/>
<protein>
    <submittedName>
        <fullName evidence="3">Uncharacterized protein</fullName>
    </submittedName>
</protein>
<sequence length="154" mass="17535">MTKAKGHRKGAGNTNGEAGKYSFADDEVSWTLLGDVKSYIKKIYDQHVEELDLNDAPNNEMLEFKELTKLMLGGRYEGYWNKLTKKKSGLGLLVYDDGSIYHGHWKNDVQNGKGLRVFIDTDSYIGEFRDGKMDGQGKFTSDKYTYIGDWRDGK</sequence>
<dbReference type="PANTHER" id="PTHR43215:SF14">
    <property type="entry name" value="RADIAL SPOKE HEAD 1 HOMOLOG"/>
    <property type="match status" value="1"/>
</dbReference>
<evidence type="ECO:0000313" key="3">
    <source>
        <dbReference type="EMBL" id="CAE0352767.1"/>
    </source>
</evidence>
<proteinExistence type="predicted"/>
<dbReference type="Gene3D" id="2.20.110.10">
    <property type="entry name" value="Histone H3 K4-specific methyltransferase SET7/9 N-terminal domain"/>
    <property type="match status" value="1"/>
</dbReference>
<dbReference type="SUPFAM" id="SSF82185">
    <property type="entry name" value="Histone H3 K4-specific methyltransferase SET7/9 N-terminal domain"/>
    <property type="match status" value="1"/>
</dbReference>
<evidence type="ECO:0000256" key="1">
    <source>
        <dbReference type="ARBA" id="ARBA00022737"/>
    </source>
</evidence>
<keyword evidence="1" id="KW-0677">Repeat</keyword>
<dbReference type="Pfam" id="PF02493">
    <property type="entry name" value="MORN"/>
    <property type="match status" value="3"/>
</dbReference>
<evidence type="ECO:0000313" key="2">
    <source>
        <dbReference type="EMBL" id="CAE0352766.1"/>
    </source>
</evidence>
<dbReference type="EMBL" id="HBII01027891">
    <property type="protein sequence ID" value="CAE0352766.1"/>
    <property type="molecule type" value="Transcribed_RNA"/>
</dbReference>
<dbReference type="PANTHER" id="PTHR43215">
    <property type="entry name" value="RADIAL SPOKE HEAD 1 HOMOLOG"/>
    <property type="match status" value="1"/>
</dbReference>
<dbReference type="InterPro" id="IPR003409">
    <property type="entry name" value="MORN"/>
</dbReference>
<dbReference type="GO" id="GO:0005829">
    <property type="term" value="C:cytosol"/>
    <property type="evidence" value="ECO:0007669"/>
    <property type="project" value="TreeGrafter"/>
</dbReference>